<dbReference type="PROSITE" id="PS51891">
    <property type="entry name" value="CENP_V_GFA"/>
    <property type="match status" value="1"/>
</dbReference>
<comment type="similarity">
    <text evidence="1">Belongs to the Gfa family.</text>
</comment>
<dbReference type="Proteomes" id="UP000269351">
    <property type="component" value="Chromosome"/>
</dbReference>
<keyword evidence="3" id="KW-0862">Zinc</keyword>
<proteinExistence type="inferred from homology"/>
<sequence length="142" mass="15746">MHQGRCLCGGVTISTTHSVSEVGVCHCGMCQTWGGGPLMALECKDPAIKIEGEENITVWQSSEWAERAFCRVCGTHLFYRLRGTDAYEIPAGFFADEANKKMVTQIYIDNKPSYYSFAEKTPMLTEQEVIALYSGKDESGND</sequence>
<dbReference type="Gene3D" id="3.90.1590.10">
    <property type="entry name" value="glutathione-dependent formaldehyde- activating enzyme (gfa)"/>
    <property type="match status" value="1"/>
</dbReference>
<reference evidence="7 8" key="2">
    <citation type="submission" date="2020-11" db="EMBL/GenBank/DDBJ databases">
        <title>Complete genome sequence of Pectobacterium brasiliense strain F126.</title>
        <authorList>
            <person name="Miroshnikov K."/>
            <person name="Vo T.N.H."/>
            <person name="Khodykina M.V."/>
            <person name="Kabanova A.P."/>
            <person name="Shneider M."/>
            <person name="Korzhenkov A."/>
            <person name="Toschakov S.V."/>
            <person name="Miroshnikov K.A."/>
            <person name="Ignatov A.N."/>
            <person name="Mikhailova Y.V."/>
            <person name="Shelenkov A."/>
            <person name="Yanushevich Y.G."/>
            <person name="Evseev P.V."/>
        </authorList>
    </citation>
    <scope>NUCLEOTIDE SEQUENCE [LARGE SCALE GENOMIC DNA]</scope>
    <source>
        <strain evidence="7 8">F126</strain>
    </source>
</reference>
<dbReference type="EMBL" id="CP065031">
    <property type="protein sequence ID" value="QPK23904.1"/>
    <property type="molecule type" value="Genomic_DNA"/>
</dbReference>
<evidence type="ECO:0000256" key="1">
    <source>
        <dbReference type="ARBA" id="ARBA00005495"/>
    </source>
</evidence>
<gene>
    <name evidence="7" type="ORF">F126LOC_020195</name>
    <name evidence="6" type="ORF">H4F48_08040</name>
</gene>
<dbReference type="GO" id="GO:0016846">
    <property type="term" value="F:carbon-sulfur lyase activity"/>
    <property type="evidence" value="ECO:0007669"/>
    <property type="project" value="InterPro"/>
</dbReference>
<dbReference type="GO" id="GO:0046872">
    <property type="term" value="F:metal ion binding"/>
    <property type="evidence" value="ECO:0007669"/>
    <property type="project" value="UniProtKB-KW"/>
</dbReference>
<dbReference type="AlphaFoldDB" id="A0A433NI01"/>
<protein>
    <submittedName>
        <fullName evidence="7">GFA family protein</fullName>
    </submittedName>
</protein>
<name>A0A433NI01_9GAMM</name>
<evidence type="ECO:0000256" key="2">
    <source>
        <dbReference type="ARBA" id="ARBA00022723"/>
    </source>
</evidence>
<evidence type="ECO:0000313" key="7">
    <source>
        <dbReference type="EMBL" id="QPK23904.1"/>
    </source>
</evidence>
<evidence type="ECO:0000256" key="4">
    <source>
        <dbReference type="ARBA" id="ARBA00023239"/>
    </source>
</evidence>
<evidence type="ECO:0000256" key="3">
    <source>
        <dbReference type="ARBA" id="ARBA00022833"/>
    </source>
</evidence>
<dbReference type="EMBL" id="JACGET010000011">
    <property type="protein sequence ID" value="MBN3106030.1"/>
    <property type="molecule type" value="Genomic_DNA"/>
</dbReference>
<dbReference type="Proteomes" id="UP000762586">
    <property type="component" value="Unassembled WGS sequence"/>
</dbReference>
<feature type="domain" description="CENP-V/GFA" evidence="5">
    <location>
        <begin position="2"/>
        <end position="116"/>
    </location>
</feature>
<dbReference type="InterPro" id="IPR006913">
    <property type="entry name" value="CENP-V/GFA"/>
</dbReference>
<dbReference type="PANTHER" id="PTHR33337:SF40">
    <property type="entry name" value="CENP-V_GFA DOMAIN-CONTAINING PROTEIN-RELATED"/>
    <property type="match status" value="1"/>
</dbReference>
<evidence type="ECO:0000259" key="5">
    <source>
        <dbReference type="PROSITE" id="PS51891"/>
    </source>
</evidence>
<dbReference type="RefSeq" id="WP_119872075.1">
    <property type="nucleotide sequence ID" value="NZ_BSWF01000001.1"/>
</dbReference>
<keyword evidence="9" id="KW-1185">Reference proteome</keyword>
<dbReference type="PANTHER" id="PTHR33337">
    <property type="entry name" value="GFA DOMAIN-CONTAINING PROTEIN"/>
    <property type="match status" value="1"/>
</dbReference>
<evidence type="ECO:0000313" key="9">
    <source>
        <dbReference type="Proteomes" id="UP000762586"/>
    </source>
</evidence>
<keyword evidence="4" id="KW-0456">Lyase</keyword>
<evidence type="ECO:0000313" key="8">
    <source>
        <dbReference type="Proteomes" id="UP000269351"/>
    </source>
</evidence>
<organism evidence="7 8">
    <name type="scientific">Pectobacterium brasiliense</name>
    <dbReference type="NCBI Taxonomy" id="180957"/>
    <lineage>
        <taxon>Bacteria</taxon>
        <taxon>Pseudomonadati</taxon>
        <taxon>Pseudomonadota</taxon>
        <taxon>Gammaproteobacteria</taxon>
        <taxon>Enterobacterales</taxon>
        <taxon>Pectobacteriaceae</taxon>
        <taxon>Pectobacterium</taxon>
    </lineage>
</organism>
<dbReference type="Pfam" id="PF04828">
    <property type="entry name" value="GFA"/>
    <property type="match status" value="1"/>
</dbReference>
<reference evidence="6 9" key="1">
    <citation type="submission" date="2020-07" db="EMBL/GenBank/DDBJ databases">
        <title>A pangenomic view of the genus Pectobacterium provides insights into genome organization, phylogeny, and virulence.</title>
        <authorList>
            <person name="Jonkheer E."/>
            <person name="Brankovics B."/>
            <person name="Houwers I."/>
            <person name="Van Der Wolf J."/>
            <person name="Bonants P."/>
            <person name="Vreeburg R."/>
            <person name="Bollema R."/>
            <person name="De Haan J."/>
            <person name="Berke L."/>
            <person name="De Ridder D."/>
            <person name="Smit S."/>
            <person name="Van Der Lee T.A.J."/>
        </authorList>
    </citation>
    <scope>NUCLEOTIDE SEQUENCE [LARGE SCALE GENOMIC DNA]</scope>
    <source>
        <strain evidence="6 9">NAK:384</strain>
    </source>
</reference>
<accession>A0A433NI01</accession>
<dbReference type="InterPro" id="IPR011057">
    <property type="entry name" value="Mss4-like_sf"/>
</dbReference>
<evidence type="ECO:0000313" key="6">
    <source>
        <dbReference type="EMBL" id="MBN3106030.1"/>
    </source>
</evidence>
<keyword evidence="2" id="KW-0479">Metal-binding</keyword>
<dbReference type="SUPFAM" id="SSF51316">
    <property type="entry name" value="Mss4-like"/>
    <property type="match status" value="1"/>
</dbReference>